<reference evidence="9 10" key="1">
    <citation type="submission" date="2018-08" db="EMBL/GenBank/DDBJ databases">
        <authorList>
            <person name="Ferrada E.E."/>
            <person name="Latorre B.A."/>
        </authorList>
    </citation>
    <scope>NUCLEOTIDE SEQUENCE [LARGE SCALE GENOMIC DNA]</scope>
    <source>
        <strain evidence="9 10">VK-A60T</strain>
    </source>
</reference>
<dbReference type="CDD" id="cd19534">
    <property type="entry name" value="E_NRPS"/>
    <property type="match status" value="2"/>
</dbReference>
<dbReference type="InterPro" id="IPR042099">
    <property type="entry name" value="ANL_N_sf"/>
</dbReference>
<dbReference type="FunFam" id="3.40.50.12780:FF:000012">
    <property type="entry name" value="Non-ribosomal peptide synthetase"/>
    <property type="match status" value="2"/>
</dbReference>
<dbReference type="Gene3D" id="2.30.38.10">
    <property type="entry name" value="Luciferase, Domain 3"/>
    <property type="match status" value="1"/>
</dbReference>
<dbReference type="EMBL" id="CP031742">
    <property type="protein sequence ID" value="AXQ55557.1"/>
    <property type="molecule type" value="Genomic_DNA"/>
</dbReference>
<dbReference type="RefSeq" id="WP_117349432.1">
    <property type="nucleotide sequence ID" value="NZ_CP031742.1"/>
</dbReference>
<dbReference type="InterPro" id="IPR001242">
    <property type="entry name" value="Condensation_dom"/>
</dbReference>
<dbReference type="GO" id="GO:0043041">
    <property type="term" value="P:amino acid activation for nonribosomal peptide biosynthetic process"/>
    <property type="evidence" value="ECO:0007669"/>
    <property type="project" value="TreeGrafter"/>
</dbReference>
<dbReference type="InterPro" id="IPR036736">
    <property type="entry name" value="ACP-like_sf"/>
</dbReference>
<dbReference type="SMART" id="SM01294">
    <property type="entry name" value="PKS_PP_betabranch"/>
    <property type="match status" value="1"/>
</dbReference>
<dbReference type="SUPFAM" id="SSF52777">
    <property type="entry name" value="CoA-dependent acyltransferases"/>
    <property type="match status" value="10"/>
</dbReference>
<dbReference type="Proteomes" id="UP000259636">
    <property type="component" value="Chromosome"/>
</dbReference>
<dbReference type="PANTHER" id="PTHR45527:SF1">
    <property type="entry name" value="FATTY ACID SYNTHASE"/>
    <property type="match status" value="1"/>
</dbReference>
<dbReference type="PANTHER" id="PTHR45527">
    <property type="entry name" value="NONRIBOSOMAL PEPTIDE SYNTHETASE"/>
    <property type="match status" value="1"/>
</dbReference>
<dbReference type="Pfam" id="PF00501">
    <property type="entry name" value="AMP-binding"/>
    <property type="match status" value="3"/>
</dbReference>
<name>A0A385DD16_9ACTN</name>
<dbReference type="Gene3D" id="1.10.1200.10">
    <property type="entry name" value="ACP-like"/>
    <property type="match status" value="3"/>
</dbReference>
<dbReference type="PROSITE" id="PS00012">
    <property type="entry name" value="PHOSPHOPANTETHEINE"/>
    <property type="match status" value="3"/>
</dbReference>
<dbReference type="CDD" id="cd17652">
    <property type="entry name" value="A_NRPS_CmdD_like"/>
    <property type="match status" value="1"/>
</dbReference>
<evidence type="ECO:0000313" key="10">
    <source>
        <dbReference type="Proteomes" id="UP000259636"/>
    </source>
</evidence>
<dbReference type="Gene3D" id="3.40.50.980">
    <property type="match status" value="2"/>
</dbReference>
<dbReference type="InterPro" id="IPR020845">
    <property type="entry name" value="AMP-binding_CS"/>
</dbReference>
<evidence type="ECO:0000259" key="8">
    <source>
        <dbReference type="PROSITE" id="PS50075"/>
    </source>
</evidence>
<comment type="similarity">
    <text evidence="2">Belongs to the ATP-dependent AMP-binding enzyme family.</text>
</comment>
<dbReference type="Pfam" id="PF00550">
    <property type="entry name" value="PP-binding"/>
    <property type="match status" value="3"/>
</dbReference>
<feature type="region of interest" description="Disordered" evidence="7">
    <location>
        <begin position="3582"/>
        <end position="3604"/>
    </location>
</feature>
<dbReference type="InterPro" id="IPR025110">
    <property type="entry name" value="AMP-bd_C"/>
</dbReference>
<evidence type="ECO:0000256" key="4">
    <source>
        <dbReference type="ARBA" id="ARBA00022553"/>
    </source>
</evidence>
<dbReference type="InterPro" id="IPR010060">
    <property type="entry name" value="NRPS_synth"/>
</dbReference>
<evidence type="ECO:0000256" key="3">
    <source>
        <dbReference type="ARBA" id="ARBA00022450"/>
    </source>
</evidence>
<evidence type="ECO:0000256" key="5">
    <source>
        <dbReference type="ARBA" id="ARBA00022737"/>
    </source>
</evidence>
<evidence type="ECO:0000256" key="2">
    <source>
        <dbReference type="ARBA" id="ARBA00006432"/>
    </source>
</evidence>
<dbReference type="FunFam" id="1.10.1200.10:FF:000016">
    <property type="entry name" value="Non-ribosomal peptide synthase"/>
    <property type="match status" value="1"/>
</dbReference>
<dbReference type="GO" id="GO:0017000">
    <property type="term" value="P:antibiotic biosynthetic process"/>
    <property type="evidence" value="ECO:0007669"/>
    <property type="project" value="UniProtKB-KW"/>
</dbReference>
<dbReference type="GO" id="GO:0005829">
    <property type="term" value="C:cytosol"/>
    <property type="evidence" value="ECO:0007669"/>
    <property type="project" value="TreeGrafter"/>
</dbReference>
<dbReference type="GO" id="GO:0031177">
    <property type="term" value="F:phosphopantetheine binding"/>
    <property type="evidence" value="ECO:0007669"/>
    <property type="project" value="InterPro"/>
</dbReference>
<dbReference type="GO" id="GO:0003824">
    <property type="term" value="F:catalytic activity"/>
    <property type="evidence" value="ECO:0007669"/>
    <property type="project" value="InterPro"/>
</dbReference>
<dbReference type="InterPro" id="IPR023213">
    <property type="entry name" value="CAT-like_dom_sf"/>
</dbReference>
<evidence type="ECO:0000256" key="6">
    <source>
        <dbReference type="ARBA" id="ARBA00023194"/>
    </source>
</evidence>
<feature type="domain" description="Carrier" evidence="8">
    <location>
        <begin position="1017"/>
        <end position="1091"/>
    </location>
</feature>
<evidence type="ECO:0000313" key="9">
    <source>
        <dbReference type="EMBL" id="AXQ55557.1"/>
    </source>
</evidence>
<dbReference type="InterPro" id="IPR045851">
    <property type="entry name" value="AMP-bd_C_sf"/>
</dbReference>
<protein>
    <submittedName>
        <fullName evidence="9">Amino acid adenylation domain-containing protein</fullName>
    </submittedName>
</protein>
<organism evidence="9 10">
    <name type="scientific">Streptomyces koyangensis</name>
    <dbReference type="NCBI Taxonomy" id="188770"/>
    <lineage>
        <taxon>Bacteria</taxon>
        <taxon>Bacillati</taxon>
        <taxon>Actinomycetota</taxon>
        <taxon>Actinomycetes</taxon>
        <taxon>Kitasatosporales</taxon>
        <taxon>Streptomycetaceae</taxon>
        <taxon>Streptomyces</taxon>
        <taxon>Streptomyces aurantiacus group</taxon>
    </lineage>
</organism>
<feature type="compositionally biased region" description="Low complexity" evidence="7">
    <location>
        <begin position="1088"/>
        <end position="1103"/>
    </location>
</feature>
<dbReference type="FunFam" id="3.30.300.30:FF:000010">
    <property type="entry name" value="Enterobactin synthetase component F"/>
    <property type="match status" value="1"/>
</dbReference>
<gene>
    <name evidence="9" type="ORF">D0C37_13710</name>
</gene>
<keyword evidence="3" id="KW-0596">Phosphopantetheine</keyword>
<dbReference type="GO" id="GO:0072330">
    <property type="term" value="P:monocarboxylic acid biosynthetic process"/>
    <property type="evidence" value="ECO:0007669"/>
    <property type="project" value="UniProtKB-ARBA"/>
</dbReference>
<dbReference type="NCBIfam" id="TIGR01733">
    <property type="entry name" value="AA-adenyl-dom"/>
    <property type="match status" value="3"/>
</dbReference>
<dbReference type="NCBIfam" id="NF003417">
    <property type="entry name" value="PRK04813.1"/>
    <property type="match status" value="3"/>
</dbReference>
<evidence type="ECO:0000256" key="1">
    <source>
        <dbReference type="ARBA" id="ARBA00001957"/>
    </source>
</evidence>
<comment type="cofactor">
    <cofactor evidence="1">
        <name>pantetheine 4'-phosphate</name>
        <dbReference type="ChEBI" id="CHEBI:47942"/>
    </cofactor>
</comment>
<dbReference type="Gene3D" id="3.30.559.10">
    <property type="entry name" value="Chloramphenicol acetyltransferase-like domain"/>
    <property type="match status" value="5"/>
</dbReference>
<dbReference type="PROSITE" id="PS00455">
    <property type="entry name" value="AMP_BINDING"/>
    <property type="match status" value="2"/>
</dbReference>
<dbReference type="InterPro" id="IPR020806">
    <property type="entry name" value="PKS_PP-bd"/>
</dbReference>
<feature type="region of interest" description="Disordered" evidence="7">
    <location>
        <begin position="1088"/>
        <end position="1107"/>
    </location>
</feature>
<feature type="region of interest" description="Disordered" evidence="7">
    <location>
        <begin position="2618"/>
        <end position="2637"/>
    </location>
</feature>
<dbReference type="GeneID" id="300115237"/>
<dbReference type="FunFam" id="3.40.50.980:FF:000001">
    <property type="entry name" value="Non-ribosomal peptide synthetase"/>
    <property type="match status" value="2"/>
</dbReference>
<dbReference type="GO" id="GO:0008610">
    <property type="term" value="P:lipid biosynthetic process"/>
    <property type="evidence" value="ECO:0007669"/>
    <property type="project" value="UniProtKB-ARBA"/>
</dbReference>
<dbReference type="FunFam" id="2.30.38.10:FF:000001">
    <property type="entry name" value="Non-ribosomal peptide synthetase PvdI"/>
    <property type="match status" value="2"/>
</dbReference>
<dbReference type="SUPFAM" id="SSF56801">
    <property type="entry name" value="Acetyl-CoA synthetase-like"/>
    <property type="match status" value="3"/>
</dbReference>
<dbReference type="Pfam" id="PF00668">
    <property type="entry name" value="Condensation"/>
    <property type="match status" value="5"/>
</dbReference>
<keyword evidence="6" id="KW-0045">Antibiotic biosynthesis</keyword>
<dbReference type="FunFam" id="1.10.1200.10:FF:000005">
    <property type="entry name" value="Nonribosomal peptide synthetase 1"/>
    <property type="match status" value="2"/>
</dbReference>
<dbReference type="Gene3D" id="3.30.300.30">
    <property type="match status" value="3"/>
</dbReference>
<dbReference type="Pfam" id="PF13193">
    <property type="entry name" value="AMP-binding_C"/>
    <property type="match status" value="3"/>
</dbReference>
<dbReference type="GO" id="GO:0044550">
    <property type="term" value="P:secondary metabolite biosynthetic process"/>
    <property type="evidence" value="ECO:0007669"/>
    <property type="project" value="UniProtKB-ARBA"/>
</dbReference>
<dbReference type="Gene3D" id="3.30.559.30">
    <property type="entry name" value="Nonribosomal peptide synthetase, condensation domain"/>
    <property type="match status" value="5"/>
</dbReference>
<keyword evidence="5" id="KW-0677">Repeat</keyword>
<dbReference type="NCBIfam" id="TIGR01720">
    <property type="entry name" value="NRPS-para261"/>
    <property type="match status" value="1"/>
</dbReference>
<keyword evidence="4" id="KW-0597">Phosphoprotein</keyword>
<sequence length="4132" mass="444689">MTRYETADSKAASREERIAALPAHLREQLRSRLGGQAQDTGAPDLVPAAAREDGAPLSPAQERLWYLHEVDPDSIEYNVLHGVLLDGPLDERALRAALRQVVARHEALRTVFDSPDGVGRQVTRPVVDPPVQIHDLTELPGAERGPALDRLLLDEARTPFDLRRGPLLRSLLVRLAPERHAWVLSMHHIVTDGWSTGVLTGDLMAYYTAETRGEPAVLPELTVQYADYAVWLRERLARPGARRGLDHWRERLDGLQPLDLPTDRPRPAVRSGAGALHTFSVPASLATRLRALSKERGTTLFMTLAAAVSLLLSRLSGQTDVAVATAVSGRERPETERMAGFFVNNLVLRTPVDEARPFTALLDSVRSTVLDALEHQDVPYQRVVEELRPERDPSRPALVEVAVNLHNPPGTVTAPAELRLTELPTPSVTSSMDLAFDFSERDGALAATLSHNTDLYTSQTAGNLATALVRLLERVADAPHVPLHRIPQLDEDERHQVLTEWGDHGDRAPSRVATVPALFAEQVAARPTAPAVISDRETLSYAELDRRADRLARLLAGRGAGPEQLVAVALPRSVEAVVTVLAVLKCGAAHLPLDLSHPDDRLRLILGDARPTLLVTTEDQVERLASGAPAVALDDPATTAELAALPAGPPGTALLAGHPAYAIFTSGSTGRPKGVLVTHQGVHGLVTGLGGAIGVGPGSRVLQFASPGFDAAFYELATALLSGGALVVADRNDLLPGDPLVSVLTRHGVTHATLPPSALTAMAPDEVPAGLTLAVAGEACPPETARLWSAGRRMFNAYGPTETTVCATVTGPLDPARLGEGPVSIGHPLPAVRVRLLDRFLRPVPPGVPGEVYLSGVGLARGYLGRPGLTAERFVPDPFGAPGARMYRAGDRARWLPDGSVEYLGRTDDQVKLRGFRIEPGEIEDVLARCPGVLAAAVTVRQDTRGARRLVAYVVTGESGPDTAALRRHARGLLPEYMVPSAFVHLDTLPVNANGKIDRRALPDPDPGREPVPAGLAPRTATERVIARIWCELLGVEQVGVEENFFDLGGDSILSLQVVSRARDAGLALTARQTFLLQTVAELAGAADAAAPHPGGPAPERGPVSGPLPATPVQRWFFERLDASLDRFNQAMLLELGEEPDEAALGTVLAALTAHHDALRLRAEPGEDGWRLHIAEAEDGPVLTRTDLGRLPAGRREKAVVEAAVRAQEGFSLAGGPLLRAHLLTGPGTPARLLLAAHHLVVDAVSWRILLEDLETGYAQARSGRPVALPARTATFQEWARRLRDHTASGGFADEVAYWKAVESARVRARPLPVDLEGANTVATERSVTVRLGPEETEALLRQAPAAYRTRVNDLLLSAVWRAVADATGQDAVPVALEGHGRGDLFPELDLSRTVGWFTTLHPVVLSADRGAGWGTVLKTVKEQLRAAPAHGLGHGALRWLSGPDGPLADAGEPEISFNYLGRLDSGDAPGGLVRARLDVEGRERAPGQERPYLIEINGYVADGVLRFDWAYSTARHRPRTVERIAHAFAEALREIVRHCAEPGSGGATPSDFPLVRLDQVQVDTVTGGGAAEDVYPLTPAQSGMLFHSLSEPERDMYTGHFGVRLDGVADPGALALAWQRVVDRTPALRTSVVWQDVPEPVQVVHRDVEVPVTHLDWRKLPAAEREEALDRYWDERVGRSLDLTQVPLLRLTVVRLTDTSVEMFWATHHMMVDGWSFSHVLSDVFQEYAAGTAGSPPAPARPPYRQYVSWLLAQDPAAAERYWRQTLKGFTGATPLPYDRAPVQAHSTRSSRERRVVLPLDRSQRLYETARTHRLTVNTLVQGAWAALLARYSGEDEVCFGATVSGRPTGLPGAEAMIGLFIDTVPVRVPVGDQGPALTWLRRIQEEQAEARDFAYAGLADVQRWSGLGETRLFDSIVVFENYPYDEQGATEQGIRIGTYRSDEHTNYPLTLTAHAGDQLTLALGYDPDLFGEATVERLAGHLDRLLDALVTTPQTPLHLLPMLSEEETAHLLHGSNDTAARFPAPRTVPELFARQARRTPDRVAVRCGTDELTYAQLDAEAGRLAHHLVERGVGPGVLVGVCAGRGTGAVTALLAVVRAGGAFVPLDPSYPEDRLALMLEDAAVRLVVTEEELLPKTAGSGAEAVCLDRDREQWASRPATAPPGGPAVDDLAYVIYTSGTTGRPKGVMVEHRHLHHMVHAWDARYGLTALEPRVLSVSSLSVDLFFADFLLSALFGGTMEICPSDAVADPVALTALLLSSRAELMVTVPTLARAVVQELGWSGVRADHLKVLLVGSEGWPVDSADEVRAGLAPGTLVANAYGSTETTVDSTAFELVPGRTIDGAHVPIGKPLANTRIYVLDRDRRPVPAGVVGECWIGGDGVSRGYLNRPELTAERFPEDPFANVPGARMYRTGDLVRRRPDGDLECVGRADDQVKIGGFRVELGEVEAALARHPDIAAAAAVIRPDSAGVGRLVAHLVPRAGRTPDLAAVRAHASALLPAPAVPSALSLLAELPMTPAGTVDRRMLPAPAQPLETTTVYEAPQEGAEAVLAEIWAEVLGLERVGRSDNFFALGGDSVMSIRVISRMRALLGVAVSPRQLFDTPTVAGLAQRLDGAGAPQRVTGPVPTDPDKPAGLSSGQQRLWFLHEFAPESTEYHTALALRLRGRPDPDALRTALTGVVTRHEPLRTVYRTVDGRPTQVVLAPEPVEPAHADLSHLPADAREEAARTYLREQLEQPVDLREPPVLRSHLVRLDADTHLLVLVMHHIATDGWSMDLIAAELGAAYAAAERGEPLLLPALPVRYADYAAWQRTRLEGPEYAGHLAYWRRRLAETAPLDLPVDRPRPAVRSADGALTMMALDPELVDGVRQLARAQDATLFMALVAAVQLLLSRITGQRDIAVATPVSGRGRPELDGLVGFFVNTVVLRTEVDEALSFSGLLDRARTTVLEAFDHDEVPFDRVVEEVRPERDASRNPLAEVSVALESGPGGDLSFGGLTAEPVPLVGSQVSYDLGFEFFEQDGRLTAGISWSTALFDRATVDRLAERFEALLRGVLTEHRRLTEIPVAPPAAARTAPAGDGHDETPAEGLVARFEREAALRPDATAVVASGERLTFGEAEARANRLARLLAARGVGPERLVAVPGHRTAATVVSVLAVLKTGAAYLPYDPEQPAERLAGQFADAEPVLLLGAGGGAWAGAVPGLDPAAPAVAAELAALPAEALTDAGRTAPADPRDPAYVIYTSGSTGRPKGVVVEHRNLARLAEEHLTVRAGRYPGSTEDGRPRAALTATFAFDSSVVGLLVLAGGGELHVVDDLTRRDPEALVRYVRDYRVDHLEVTPTFAGQLVTAGLLEPGGHRPGRVVLGGEAVGEALWTRLAEAEGVLGENTYGPTECTVETLYAPVTADAAPHLGRPLTGTRAHLLDRYLRPVEDGTPGELYLAGGQLGRGYLKRPALTAERFCADPFGPPGARMYRTGDRARRRPDGTLEFLGRADDQVKIRGYRIEPGEIEAVLAALPGTGSAVVTVRPGATGAPRLVAHVTARPGHLLSPAGLREACRAVLPPYMVPSAFAVLDELPLTPSGKVDRAGLPEPETGDGPEEGYRAPAEGVERVLADIWAEVLGRERIGADDNFFDLGGDSVLSLQAVHRVRQAGFRLTSRELFLHPTVSGLATVVTPAGEDADQERGPVSGELPLTPMQREFLDADPVHPHHFTQSVLAELAEGADEEALAAALAALPGRHEMLRARFTHDGTRWRQRIDPGPPGEAPLVRHDLSTLPEEERWAAVQRLAAEADAGHDLAAGRLWCALLLDLGPGRRRQLFLTVHHLVVDAVSWRVLLDDLATAYAQLRAGEPVRLPARTTSFQEWARRLRDHTRSGGFDAERAHWSGLPEPAPLPRDRAGEYRHSEVRTVLAELDEGETDLLLHRATGLLRAAPRDLVLAGLARVLARWTGERGVTVDLEGHGREDLFDEVDLSRTVGWFTTLYPVFLDLPGQDARSVAPEDWKALARAVRRGLRATPGNGLGHGALRRLAEDGALPGRPAAEVVFNYHGQTDLPHDPDGLFHAFGPPVGLDRSPAAREGHLLEVVGAVTGGRLRLTWYYAETVHHRATVERLAADHLGLLRAAARHGEER</sequence>
<evidence type="ECO:0000256" key="7">
    <source>
        <dbReference type="SAM" id="MobiDB-lite"/>
    </source>
</evidence>
<dbReference type="CDD" id="cd19543">
    <property type="entry name" value="DCL_NRPS"/>
    <property type="match status" value="1"/>
</dbReference>
<proteinExistence type="inferred from homology"/>
<dbReference type="SMART" id="SM00823">
    <property type="entry name" value="PKS_PP"/>
    <property type="match status" value="3"/>
</dbReference>
<dbReference type="CDD" id="cd19531">
    <property type="entry name" value="LCL_NRPS-like"/>
    <property type="match status" value="2"/>
</dbReference>
<accession>A0A385DD16</accession>
<dbReference type="InterPro" id="IPR006162">
    <property type="entry name" value="Ppantetheine_attach_site"/>
</dbReference>
<dbReference type="InterPro" id="IPR010071">
    <property type="entry name" value="AA_adenyl_dom"/>
</dbReference>
<feature type="domain" description="Carrier" evidence="8">
    <location>
        <begin position="2544"/>
        <end position="2619"/>
    </location>
</feature>
<dbReference type="SUPFAM" id="SSF47336">
    <property type="entry name" value="ACP-like"/>
    <property type="match status" value="3"/>
</dbReference>
<dbReference type="PROSITE" id="PS50075">
    <property type="entry name" value="CARRIER"/>
    <property type="match status" value="3"/>
</dbReference>
<dbReference type="KEGG" id="sky:D0C37_13710"/>
<dbReference type="InterPro" id="IPR000873">
    <property type="entry name" value="AMP-dep_synth/lig_dom"/>
</dbReference>
<dbReference type="InterPro" id="IPR009081">
    <property type="entry name" value="PP-bd_ACP"/>
</dbReference>
<feature type="domain" description="Carrier" evidence="8">
    <location>
        <begin position="3605"/>
        <end position="3679"/>
    </location>
</feature>
<dbReference type="Gene3D" id="3.40.50.12780">
    <property type="entry name" value="N-terminal domain of ligase-like"/>
    <property type="match status" value="2"/>
</dbReference>
<dbReference type="CDD" id="cd05930">
    <property type="entry name" value="A_NRPS"/>
    <property type="match status" value="1"/>
</dbReference>